<feature type="non-terminal residue" evidence="1">
    <location>
        <position position="193"/>
    </location>
</feature>
<proteinExistence type="predicted"/>
<evidence type="ECO:0000313" key="1">
    <source>
        <dbReference type="EMBL" id="CAG8793565.1"/>
    </source>
</evidence>
<name>A0A9N9P1J3_9GLOM</name>
<dbReference type="AlphaFoldDB" id="A0A9N9P1J3"/>
<evidence type="ECO:0000313" key="2">
    <source>
        <dbReference type="Proteomes" id="UP000789405"/>
    </source>
</evidence>
<feature type="non-terminal residue" evidence="1">
    <location>
        <position position="1"/>
    </location>
</feature>
<accession>A0A9N9P1J3</accession>
<dbReference type="EMBL" id="CAJVPY010028972">
    <property type="protein sequence ID" value="CAG8793565.1"/>
    <property type="molecule type" value="Genomic_DNA"/>
</dbReference>
<organism evidence="1 2">
    <name type="scientific">Dentiscutata erythropus</name>
    <dbReference type="NCBI Taxonomy" id="1348616"/>
    <lineage>
        <taxon>Eukaryota</taxon>
        <taxon>Fungi</taxon>
        <taxon>Fungi incertae sedis</taxon>
        <taxon>Mucoromycota</taxon>
        <taxon>Glomeromycotina</taxon>
        <taxon>Glomeromycetes</taxon>
        <taxon>Diversisporales</taxon>
        <taxon>Gigasporaceae</taxon>
        <taxon>Dentiscutata</taxon>
    </lineage>
</organism>
<dbReference type="OrthoDB" id="2440479at2759"/>
<sequence length="193" mass="22753">EIYEICEVDEICEVIHQKKEQAKETRDKPIKIVQDNIINTPEEFRPYIPLLNTLHRTINHVHQVDLLPQLQHITELNVPESLRSTLNGNLFLIKDQTKENELELTPTRIIMNFEFTAINMSRYIFPEAEKLVCWFEETYMLGKARSDIESDHIIRIAPLFPPQLWLVYDSVDIGIPRTQNVVEAWYHCWATLV</sequence>
<gene>
    <name evidence="1" type="ORF">DERYTH_LOCUS21907</name>
</gene>
<dbReference type="Proteomes" id="UP000789405">
    <property type="component" value="Unassembled WGS sequence"/>
</dbReference>
<protein>
    <submittedName>
        <fullName evidence="1">25857_t:CDS:1</fullName>
    </submittedName>
</protein>
<keyword evidence="2" id="KW-1185">Reference proteome</keyword>
<comment type="caution">
    <text evidence="1">The sequence shown here is derived from an EMBL/GenBank/DDBJ whole genome shotgun (WGS) entry which is preliminary data.</text>
</comment>
<reference evidence="1" key="1">
    <citation type="submission" date="2021-06" db="EMBL/GenBank/DDBJ databases">
        <authorList>
            <person name="Kallberg Y."/>
            <person name="Tangrot J."/>
            <person name="Rosling A."/>
        </authorList>
    </citation>
    <scope>NUCLEOTIDE SEQUENCE</scope>
    <source>
        <strain evidence="1">MA453B</strain>
    </source>
</reference>